<accession>A0A0A9HF44</accession>
<dbReference type="AlphaFoldDB" id="A0A0A9HF44"/>
<protein>
    <submittedName>
        <fullName evidence="1">Uncharacterized protein</fullName>
    </submittedName>
</protein>
<reference evidence="1" key="2">
    <citation type="journal article" date="2015" name="Data Brief">
        <title>Shoot transcriptome of the giant reed, Arundo donax.</title>
        <authorList>
            <person name="Barrero R.A."/>
            <person name="Guerrero F.D."/>
            <person name="Moolhuijzen P."/>
            <person name="Goolsby J.A."/>
            <person name="Tidwell J."/>
            <person name="Bellgard S.E."/>
            <person name="Bellgard M.I."/>
        </authorList>
    </citation>
    <scope>NUCLEOTIDE SEQUENCE</scope>
    <source>
        <tissue evidence="1">Shoot tissue taken approximately 20 cm above the soil surface</tissue>
    </source>
</reference>
<proteinExistence type="predicted"/>
<organism evidence="1">
    <name type="scientific">Arundo donax</name>
    <name type="common">Giant reed</name>
    <name type="synonym">Donax arundinaceus</name>
    <dbReference type="NCBI Taxonomy" id="35708"/>
    <lineage>
        <taxon>Eukaryota</taxon>
        <taxon>Viridiplantae</taxon>
        <taxon>Streptophyta</taxon>
        <taxon>Embryophyta</taxon>
        <taxon>Tracheophyta</taxon>
        <taxon>Spermatophyta</taxon>
        <taxon>Magnoliopsida</taxon>
        <taxon>Liliopsida</taxon>
        <taxon>Poales</taxon>
        <taxon>Poaceae</taxon>
        <taxon>PACMAD clade</taxon>
        <taxon>Arundinoideae</taxon>
        <taxon>Arundineae</taxon>
        <taxon>Arundo</taxon>
    </lineage>
</organism>
<sequence length="35" mass="3940">MVVIVIQHKQLLLASMHKIDAYGPVGLNWVINKPI</sequence>
<name>A0A0A9HF44_ARUDO</name>
<reference evidence="1" key="1">
    <citation type="submission" date="2014-09" db="EMBL/GenBank/DDBJ databases">
        <authorList>
            <person name="Magalhaes I.L.F."/>
            <person name="Oliveira U."/>
            <person name="Santos F.R."/>
            <person name="Vidigal T.H.D.A."/>
            <person name="Brescovit A.D."/>
            <person name="Santos A.J."/>
        </authorList>
    </citation>
    <scope>NUCLEOTIDE SEQUENCE</scope>
    <source>
        <tissue evidence="1">Shoot tissue taken approximately 20 cm above the soil surface</tissue>
    </source>
</reference>
<evidence type="ECO:0000313" key="1">
    <source>
        <dbReference type="EMBL" id="JAE34434.1"/>
    </source>
</evidence>
<dbReference type="EMBL" id="GBRH01163462">
    <property type="protein sequence ID" value="JAE34434.1"/>
    <property type="molecule type" value="Transcribed_RNA"/>
</dbReference>